<keyword evidence="2" id="KW-1185">Reference proteome</keyword>
<accession>A0A392RBU0</accession>
<evidence type="ECO:0000313" key="2">
    <source>
        <dbReference type="Proteomes" id="UP000265520"/>
    </source>
</evidence>
<reference evidence="1 2" key="1">
    <citation type="journal article" date="2018" name="Front. Plant Sci.">
        <title>Red Clover (Trifolium pratense) and Zigzag Clover (T. medium) - A Picture of Genomic Similarities and Differences.</title>
        <authorList>
            <person name="Dluhosova J."/>
            <person name="Istvanek J."/>
            <person name="Nedelnik J."/>
            <person name="Repkova J."/>
        </authorList>
    </citation>
    <scope>NUCLEOTIDE SEQUENCE [LARGE SCALE GENOMIC DNA]</scope>
    <source>
        <strain evidence="2">cv. 10/8</strain>
        <tissue evidence="1">Leaf</tissue>
    </source>
</reference>
<sequence>DDHSSNSYNCDWEGTETT</sequence>
<proteinExistence type="predicted"/>
<dbReference type="Proteomes" id="UP000265520">
    <property type="component" value="Unassembled WGS sequence"/>
</dbReference>
<comment type="caution">
    <text evidence="1">The sequence shown here is derived from an EMBL/GenBank/DDBJ whole genome shotgun (WGS) entry which is preliminary data.</text>
</comment>
<name>A0A392RBU0_9FABA</name>
<dbReference type="EMBL" id="LXQA010210289">
    <property type="protein sequence ID" value="MCI34083.1"/>
    <property type="molecule type" value="Genomic_DNA"/>
</dbReference>
<feature type="non-terminal residue" evidence="1">
    <location>
        <position position="1"/>
    </location>
</feature>
<organism evidence="1 2">
    <name type="scientific">Trifolium medium</name>
    <dbReference type="NCBI Taxonomy" id="97028"/>
    <lineage>
        <taxon>Eukaryota</taxon>
        <taxon>Viridiplantae</taxon>
        <taxon>Streptophyta</taxon>
        <taxon>Embryophyta</taxon>
        <taxon>Tracheophyta</taxon>
        <taxon>Spermatophyta</taxon>
        <taxon>Magnoliopsida</taxon>
        <taxon>eudicotyledons</taxon>
        <taxon>Gunneridae</taxon>
        <taxon>Pentapetalae</taxon>
        <taxon>rosids</taxon>
        <taxon>fabids</taxon>
        <taxon>Fabales</taxon>
        <taxon>Fabaceae</taxon>
        <taxon>Papilionoideae</taxon>
        <taxon>50 kb inversion clade</taxon>
        <taxon>NPAAA clade</taxon>
        <taxon>Hologalegina</taxon>
        <taxon>IRL clade</taxon>
        <taxon>Trifolieae</taxon>
        <taxon>Trifolium</taxon>
    </lineage>
</organism>
<protein>
    <submittedName>
        <fullName evidence="1">Uncharacterized protein</fullName>
    </submittedName>
</protein>
<evidence type="ECO:0000313" key="1">
    <source>
        <dbReference type="EMBL" id="MCI34083.1"/>
    </source>
</evidence>
<dbReference type="AlphaFoldDB" id="A0A392RBU0"/>